<keyword evidence="3" id="KW-1185">Reference proteome</keyword>
<feature type="compositionally biased region" description="Basic residues" evidence="1">
    <location>
        <begin position="237"/>
        <end position="250"/>
    </location>
</feature>
<gene>
    <name evidence="2" type="ORF">IEQ34_010858</name>
</gene>
<proteinExistence type="predicted"/>
<comment type="caution">
    <text evidence="2">The sequence shown here is derived from an EMBL/GenBank/DDBJ whole genome shotgun (WGS) entry which is preliminary data.</text>
</comment>
<dbReference type="EMBL" id="JAGFBR010000010">
    <property type="protein sequence ID" value="KAH0460195.1"/>
    <property type="molecule type" value="Genomic_DNA"/>
</dbReference>
<protein>
    <submittedName>
        <fullName evidence="2">Uncharacterized protein</fullName>
    </submittedName>
</protein>
<evidence type="ECO:0000313" key="3">
    <source>
        <dbReference type="Proteomes" id="UP000775213"/>
    </source>
</evidence>
<feature type="region of interest" description="Disordered" evidence="1">
    <location>
        <begin position="221"/>
        <end position="266"/>
    </location>
</feature>
<evidence type="ECO:0000313" key="2">
    <source>
        <dbReference type="EMBL" id="KAH0460195.1"/>
    </source>
</evidence>
<reference evidence="2 3" key="1">
    <citation type="journal article" date="2021" name="Hortic Res">
        <title>Chromosome-scale assembly of the Dendrobium chrysotoxum genome enhances the understanding of orchid evolution.</title>
        <authorList>
            <person name="Zhang Y."/>
            <person name="Zhang G.Q."/>
            <person name="Zhang D."/>
            <person name="Liu X.D."/>
            <person name="Xu X.Y."/>
            <person name="Sun W.H."/>
            <person name="Yu X."/>
            <person name="Zhu X."/>
            <person name="Wang Z.W."/>
            <person name="Zhao X."/>
            <person name="Zhong W.Y."/>
            <person name="Chen H."/>
            <person name="Yin W.L."/>
            <person name="Huang T."/>
            <person name="Niu S.C."/>
            <person name="Liu Z.J."/>
        </authorList>
    </citation>
    <scope>NUCLEOTIDE SEQUENCE [LARGE SCALE GENOMIC DNA]</scope>
    <source>
        <strain evidence="2">Lindl</strain>
    </source>
</reference>
<accession>A0AAV7GVT8</accession>
<dbReference type="AlphaFoldDB" id="A0AAV7GVT8"/>
<name>A0AAV7GVT8_DENCH</name>
<evidence type="ECO:0000256" key="1">
    <source>
        <dbReference type="SAM" id="MobiDB-lite"/>
    </source>
</evidence>
<organism evidence="2 3">
    <name type="scientific">Dendrobium chrysotoxum</name>
    <name type="common">Orchid</name>
    <dbReference type="NCBI Taxonomy" id="161865"/>
    <lineage>
        <taxon>Eukaryota</taxon>
        <taxon>Viridiplantae</taxon>
        <taxon>Streptophyta</taxon>
        <taxon>Embryophyta</taxon>
        <taxon>Tracheophyta</taxon>
        <taxon>Spermatophyta</taxon>
        <taxon>Magnoliopsida</taxon>
        <taxon>Liliopsida</taxon>
        <taxon>Asparagales</taxon>
        <taxon>Orchidaceae</taxon>
        <taxon>Epidendroideae</taxon>
        <taxon>Malaxideae</taxon>
        <taxon>Dendrobiinae</taxon>
        <taxon>Dendrobium</taxon>
    </lineage>
</organism>
<dbReference type="Proteomes" id="UP000775213">
    <property type="component" value="Unassembled WGS sequence"/>
</dbReference>
<sequence length="303" mass="34174">MLLPTSTVRPKSPRVLLLTIFFNQNRKPILHSQVLTESDAFDCKNQLQLQAPAWEKSHSASLTQLMLSTRTIDQLRKLWRLFQLELIKCNGANLLYNGQSQRTSLLRTNYNYEKSIGCTKMRLGHLRTLCSNTQACNLFTEKGLILEEGNIEANERVFSIVMGPKHSGRVRTQRFSITPTRYFSQSRSEARGGNGWKRVVYGLISNGASRGLCEGISANTVGRSEASQHTAKEAAGRKKKKEPRRPGRQNKQREGRKNQNLLEEDDKAEELARCLRGFDLVGAGRRRGSREGRAGSWELGAGR</sequence>